<feature type="transmembrane region" description="Helical" evidence="2">
    <location>
        <begin position="1075"/>
        <end position="1097"/>
    </location>
</feature>
<feature type="compositionally biased region" description="Low complexity" evidence="1">
    <location>
        <begin position="715"/>
        <end position="732"/>
    </location>
</feature>
<sequence length="1099" mass="112362">MARPTAPHDRLVDQIVFRWDTDNLSGTTGFGPVACSCTPEQADAVFRRTGPVLRATGEATAPALLRLESGDRALLVRRAPWRDAGGRASTVCHALVGPATVLDPATCLGLHPWSWAGGDLPLAEVRGTLPPVAEAALLPAADEGQRLLTADLDGVRRELTGAVAAFLRHPGAGFTFLDPSGEAACRVLWGLHGLFGGQVARRWTFATHDTAETDQLRFVFVSRWPGEAPANGARRRADPADRSRDHAESVAELLVHHQLRDGYEVGEALRRAADRHRAVQAGPTTLLALAEAALTGLPPLDRPPRRPPAPPPAPLRGRPPAPPAPPAPPGVRVVAPQWPQPSADRPRALRWRGGPRRGPGHGDLLAVLHDPFAGDSVREAVSGAPDDELVRAVAARGTGYGALTLLMTEVAARWPAWGREQRAALCAVLLEQELFVTDRAAGAGQPADEVRAANAASVYRWAVRPLLDDPALADRVTELVPRLSVCPYRAARAAVRQITDGPSPGLPEPAWQALYRTARARRTPHPGGGGGGGRGGGAGDGAGGGGGGGGGRPWPPTMTPAAPLAPATPADPPTPPSLPAPPGPSAPLAPAEPSEWPPRPRGDGPAQADPPRRPREAPGRGIPPPPARDGRDAYAYGADAPDRAAYGRRDGRGGGTSGPGGEGKPPPDPDDPDRAAYGARDPSPYGDAGADRRGGTGGTAAAGTARGAGGEDPVRANTAPGGAAAVDAAHAPRTPHPTDAAARPGELRSGGASPSADEPGPREGFGPAAPSRSGDAPRPGEASRATDGARPDDAPRRADRLRPPGARRAGETPRPSGEAPRPSGEPPRPVGEPCLPDRPWSGHRQPVDRPGPGETSRPDDTSRSTGEARSGASGRPTDGIRPDGTTRRPDEVHPSGGPHPPGERRSGEAPRPAGEPRPPDGLRSSRPQPADGPRSADAGGPWGERGRADEVDSAGGSGRAAAPPPTPRQAAPGRGGGPGPSTPAAAEPSRPARPAARPLRPAAPQPPSPPAPRDARAAKSPGREQRGSGVGGVSGQAAGDAGRPSGAGPRPPGGSPPPTGADPPAPARPDDRRPYVVVGVGAAVIVLLLAALVVVSLRS</sequence>
<feature type="region of interest" description="Disordered" evidence="1">
    <location>
        <begin position="521"/>
        <end position="1072"/>
    </location>
</feature>
<feature type="compositionally biased region" description="Low complexity" evidence="1">
    <location>
        <begin position="675"/>
        <end position="688"/>
    </location>
</feature>
<feature type="compositionally biased region" description="Pro residues" evidence="1">
    <location>
        <begin position="569"/>
        <end position="587"/>
    </location>
</feature>
<evidence type="ECO:0000256" key="2">
    <source>
        <dbReference type="SAM" id="Phobius"/>
    </source>
</evidence>
<dbReference type="AlphaFoldDB" id="A0A117IWQ6"/>
<feature type="compositionally biased region" description="Basic and acidic residues" evidence="1">
    <location>
        <begin position="787"/>
        <end position="802"/>
    </location>
</feature>
<evidence type="ECO:0000313" key="4">
    <source>
        <dbReference type="Proteomes" id="UP000054011"/>
    </source>
</evidence>
<evidence type="ECO:0000256" key="1">
    <source>
        <dbReference type="SAM" id="MobiDB-lite"/>
    </source>
</evidence>
<keyword evidence="2" id="KW-1133">Transmembrane helix</keyword>
<dbReference type="OrthoDB" id="3441998at2"/>
<feature type="compositionally biased region" description="Low complexity" evidence="1">
    <location>
        <begin position="559"/>
        <end position="568"/>
    </location>
</feature>
<comment type="caution">
    <text evidence="3">The sequence shown here is derived from an EMBL/GenBank/DDBJ whole genome shotgun (WGS) entry which is preliminary data.</text>
</comment>
<feature type="compositionally biased region" description="Gly residues" evidence="1">
    <location>
        <begin position="653"/>
        <end position="663"/>
    </location>
</feature>
<keyword evidence="2" id="KW-0812">Transmembrane</keyword>
<feature type="compositionally biased region" description="Pro residues" evidence="1">
    <location>
        <begin position="306"/>
        <end position="329"/>
    </location>
</feature>
<accession>A0A117IWQ6</accession>
<feature type="compositionally biased region" description="Basic and acidic residues" evidence="1">
    <location>
        <begin position="878"/>
        <end position="893"/>
    </location>
</feature>
<feature type="region of interest" description="Disordered" evidence="1">
    <location>
        <begin position="296"/>
        <end position="356"/>
    </location>
</feature>
<reference evidence="3 4" key="1">
    <citation type="submission" date="2015-11" db="EMBL/GenBank/DDBJ databases">
        <title>Genome-wide analysis reveals the secondary metabolome in Streptomyces kanasensis ZX01.</title>
        <authorList>
            <person name="Zhang G."/>
            <person name="Han L."/>
            <person name="Feng J."/>
            <person name="Zhang X."/>
        </authorList>
    </citation>
    <scope>NUCLEOTIDE SEQUENCE [LARGE SCALE GENOMIC DNA]</scope>
    <source>
        <strain evidence="3 4">ZX01</strain>
    </source>
</reference>
<feature type="compositionally biased region" description="Basic and acidic residues" evidence="1">
    <location>
        <begin position="235"/>
        <end position="248"/>
    </location>
</feature>
<protein>
    <submittedName>
        <fullName evidence="3">Uncharacterized protein</fullName>
    </submittedName>
</protein>
<gene>
    <name evidence="3" type="ORF">ATE80_07955</name>
</gene>
<dbReference type="Proteomes" id="UP000054011">
    <property type="component" value="Unassembled WGS sequence"/>
</dbReference>
<feature type="compositionally biased region" description="Basic and acidic residues" evidence="1">
    <location>
        <begin position="640"/>
        <end position="652"/>
    </location>
</feature>
<feature type="compositionally biased region" description="Gly residues" evidence="1">
    <location>
        <begin position="695"/>
        <end position="710"/>
    </location>
</feature>
<dbReference type="EMBL" id="LNSV01000013">
    <property type="protein sequence ID" value="KUH39348.1"/>
    <property type="molecule type" value="Genomic_DNA"/>
</dbReference>
<dbReference type="RefSeq" id="WP_058941439.1">
    <property type="nucleotide sequence ID" value="NZ_LNSV01000013.1"/>
</dbReference>
<feature type="compositionally biased region" description="Basic and acidic residues" evidence="1">
    <location>
        <begin position="1013"/>
        <end position="1026"/>
    </location>
</feature>
<feature type="compositionally biased region" description="Low complexity" evidence="1">
    <location>
        <begin position="1035"/>
        <end position="1048"/>
    </location>
</feature>
<feature type="compositionally biased region" description="Gly residues" evidence="1">
    <location>
        <begin position="526"/>
        <end position="552"/>
    </location>
</feature>
<dbReference type="STRING" id="936756.ATE80_07955"/>
<feature type="compositionally biased region" description="Pro residues" evidence="1">
    <location>
        <begin position="1001"/>
        <end position="1012"/>
    </location>
</feature>
<keyword evidence="2" id="KW-0472">Membrane</keyword>
<name>A0A117IWQ6_9ACTN</name>
<feature type="region of interest" description="Disordered" evidence="1">
    <location>
        <begin position="229"/>
        <end position="248"/>
    </location>
</feature>
<evidence type="ECO:0000313" key="3">
    <source>
        <dbReference type="EMBL" id="KUH39348.1"/>
    </source>
</evidence>
<organism evidence="3 4">
    <name type="scientific">Streptomyces kanasensis</name>
    <dbReference type="NCBI Taxonomy" id="936756"/>
    <lineage>
        <taxon>Bacteria</taxon>
        <taxon>Bacillati</taxon>
        <taxon>Actinomycetota</taxon>
        <taxon>Actinomycetes</taxon>
        <taxon>Kitasatosporales</taxon>
        <taxon>Streptomycetaceae</taxon>
        <taxon>Streptomyces</taxon>
    </lineage>
</organism>
<feature type="compositionally biased region" description="Low complexity" evidence="1">
    <location>
        <begin position="982"/>
        <end position="1000"/>
    </location>
</feature>
<proteinExistence type="predicted"/>
<keyword evidence="4" id="KW-1185">Reference proteome</keyword>
<feature type="compositionally biased region" description="Pro residues" evidence="1">
    <location>
        <begin position="1049"/>
        <end position="1067"/>
    </location>
</feature>